<evidence type="ECO:0000313" key="2">
    <source>
        <dbReference type="EnsemblPlants" id="KEH28191"/>
    </source>
</evidence>
<name>A0A072UFH1_MEDTR</name>
<gene>
    <name evidence="1" type="ordered locus">MTR_5g072827</name>
</gene>
<dbReference type="Proteomes" id="UP000002051">
    <property type="component" value="Chromosome 5"/>
</dbReference>
<dbReference type="AlphaFoldDB" id="A0A072UFH1"/>
<evidence type="ECO:0000313" key="1">
    <source>
        <dbReference type="EMBL" id="KEH28191.1"/>
    </source>
</evidence>
<accession>A0A072UFH1</accession>
<evidence type="ECO:0000313" key="3">
    <source>
        <dbReference type="Proteomes" id="UP000002051"/>
    </source>
</evidence>
<protein>
    <submittedName>
        <fullName evidence="1">UDP-glycosyltransferase superfamily protein, putative</fullName>
    </submittedName>
</protein>
<sequence>MENLKFSRKVFSNKYECGSRGNIAVERQVWRIQDIEELVKRFMNLESQEGKKIRDRAKEPKVVCCKAIGKGGFSDRNLDAFISDISYFILNVTDITGV</sequence>
<reference evidence="2" key="3">
    <citation type="submission" date="2015-04" db="UniProtKB">
        <authorList>
            <consortium name="EnsemblPlants"/>
        </authorList>
    </citation>
    <scope>IDENTIFICATION</scope>
    <source>
        <strain evidence="2">cv. Jemalong A17</strain>
    </source>
</reference>
<organism evidence="1 3">
    <name type="scientific">Medicago truncatula</name>
    <name type="common">Barrel medic</name>
    <name type="synonym">Medicago tribuloides</name>
    <dbReference type="NCBI Taxonomy" id="3880"/>
    <lineage>
        <taxon>Eukaryota</taxon>
        <taxon>Viridiplantae</taxon>
        <taxon>Streptophyta</taxon>
        <taxon>Embryophyta</taxon>
        <taxon>Tracheophyta</taxon>
        <taxon>Spermatophyta</taxon>
        <taxon>Magnoliopsida</taxon>
        <taxon>eudicotyledons</taxon>
        <taxon>Gunneridae</taxon>
        <taxon>Pentapetalae</taxon>
        <taxon>rosids</taxon>
        <taxon>fabids</taxon>
        <taxon>Fabales</taxon>
        <taxon>Fabaceae</taxon>
        <taxon>Papilionoideae</taxon>
        <taxon>50 kb inversion clade</taxon>
        <taxon>NPAAA clade</taxon>
        <taxon>Hologalegina</taxon>
        <taxon>IRL clade</taxon>
        <taxon>Trifolieae</taxon>
        <taxon>Medicago</taxon>
    </lineage>
</organism>
<dbReference type="EnsemblPlants" id="KEH28191">
    <property type="protein sequence ID" value="KEH28191"/>
    <property type="gene ID" value="MTR_5g072827"/>
</dbReference>
<keyword evidence="3" id="KW-1185">Reference proteome</keyword>
<dbReference type="Gene3D" id="3.40.50.2000">
    <property type="entry name" value="Glycogen Phosphorylase B"/>
    <property type="match status" value="2"/>
</dbReference>
<dbReference type="EMBL" id="CM001221">
    <property type="protein sequence ID" value="KEH28191.1"/>
    <property type="molecule type" value="Genomic_DNA"/>
</dbReference>
<reference evidence="1 3" key="1">
    <citation type="journal article" date="2011" name="Nature">
        <title>The Medicago genome provides insight into the evolution of rhizobial symbioses.</title>
        <authorList>
            <person name="Young N.D."/>
            <person name="Debelle F."/>
            <person name="Oldroyd G.E."/>
            <person name="Geurts R."/>
            <person name="Cannon S.B."/>
            <person name="Udvardi M.K."/>
            <person name="Benedito V.A."/>
            <person name="Mayer K.F."/>
            <person name="Gouzy J."/>
            <person name="Schoof H."/>
            <person name="Van de Peer Y."/>
            <person name="Proost S."/>
            <person name="Cook D.R."/>
            <person name="Meyers B.C."/>
            <person name="Spannagl M."/>
            <person name="Cheung F."/>
            <person name="De Mita S."/>
            <person name="Krishnakumar V."/>
            <person name="Gundlach H."/>
            <person name="Zhou S."/>
            <person name="Mudge J."/>
            <person name="Bharti A.K."/>
            <person name="Murray J.D."/>
            <person name="Naoumkina M.A."/>
            <person name="Rosen B."/>
            <person name="Silverstein K.A."/>
            <person name="Tang H."/>
            <person name="Rombauts S."/>
            <person name="Zhao P.X."/>
            <person name="Zhou P."/>
            <person name="Barbe V."/>
            <person name="Bardou P."/>
            <person name="Bechner M."/>
            <person name="Bellec A."/>
            <person name="Berger A."/>
            <person name="Berges H."/>
            <person name="Bidwell S."/>
            <person name="Bisseling T."/>
            <person name="Choisne N."/>
            <person name="Couloux A."/>
            <person name="Denny R."/>
            <person name="Deshpande S."/>
            <person name="Dai X."/>
            <person name="Doyle J.J."/>
            <person name="Dudez A.M."/>
            <person name="Farmer A.D."/>
            <person name="Fouteau S."/>
            <person name="Franken C."/>
            <person name="Gibelin C."/>
            <person name="Gish J."/>
            <person name="Goldstein S."/>
            <person name="Gonzalez A.J."/>
            <person name="Green P.J."/>
            <person name="Hallab A."/>
            <person name="Hartog M."/>
            <person name="Hua A."/>
            <person name="Humphray S.J."/>
            <person name="Jeong D.H."/>
            <person name="Jing Y."/>
            <person name="Jocker A."/>
            <person name="Kenton S.M."/>
            <person name="Kim D.J."/>
            <person name="Klee K."/>
            <person name="Lai H."/>
            <person name="Lang C."/>
            <person name="Lin S."/>
            <person name="Macmil S.L."/>
            <person name="Magdelenat G."/>
            <person name="Matthews L."/>
            <person name="McCorrison J."/>
            <person name="Monaghan E.L."/>
            <person name="Mun J.H."/>
            <person name="Najar F.Z."/>
            <person name="Nicholson C."/>
            <person name="Noirot C."/>
            <person name="O'Bleness M."/>
            <person name="Paule C.R."/>
            <person name="Poulain J."/>
            <person name="Prion F."/>
            <person name="Qin B."/>
            <person name="Qu C."/>
            <person name="Retzel E.F."/>
            <person name="Riddle C."/>
            <person name="Sallet E."/>
            <person name="Samain S."/>
            <person name="Samson N."/>
            <person name="Sanders I."/>
            <person name="Saurat O."/>
            <person name="Scarpelli C."/>
            <person name="Schiex T."/>
            <person name="Segurens B."/>
            <person name="Severin A.J."/>
            <person name="Sherrier D.J."/>
            <person name="Shi R."/>
            <person name="Sims S."/>
            <person name="Singer S.R."/>
            <person name="Sinharoy S."/>
            <person name="Sterck L."/>
            <person name="Viollet A."/>
            <person name="Wang B.B."/>
            <person name="Wang K."/>
            <person name="Wang M."/>
            <person name="Wang X."/>
            <person name="Warfsmann J."/>
            <person name="Weissenbach J."/>
            <person name="White D.D."/>
            <person name="White J.D."/>
            <person name="Wiley G.B."/>
            <person name="Wincker P."/>
            <person name="Xing Y."/>
            <person name="Yang L."/>
            <person name="Yao Z."/>
            <person name="Ying F."/>
            <person name="Zhai J."/>
            <person name="Zhou L."/>
            <person name="Zuber A."/>
            <person name="Denarie J."/>
            <person name="Dixon R.A."/>
            <person name="May G.D."/>
            <person name="Schwartz D.C."/>
            <person name="Rogers J."/>
            <person name="Quetier F."/>
            <person name="Town C.D."/>
            <person name="Roe B.A."/>
        </authorList>
    </citation>
    <scope>NUCLEOTIDE SEQUENCE [LARGE SCALE GENOMIC DNA]</scope>
    <source>
        <strain evidence="1">A17</strain>
        <strain evidence="2 3">cv. Jemalong A17</strain>
    </source>
</reference>
<dbReference type="HOGENOM" id="CLU_2336853_0_0_1"/>
<proteinExistence type="predicted"/>
<reference evidence="1 3" key="2">
    <citation type="journal article" date="2014" name="BMC Genomics">
        <title>An improved genome release (version Mt4.0) for the model legume Medicago truncatula.</title>
        <authorList>
            <person name="Tang H."/>
            <person name="Krishnakumar V."/>
            <person name="Bidwell S."/>
            <person name="Rosen B."/>
            <person name="Chan A."/>
            <person name="Zhou S."/>
            <person name="Gentzbittel L."/>
            <person name="Childs K.L."/>
            <person name="Yandell M."/>
            <person name="Gundlach H."/>
            <person name="Mayer K.F."/>
            <person name="Schwartz D.C."/>
            <person name="Town C.D."/>
        </authorList>
    </citation>
    <scope>GENOME REANNOTATION</scope>
    <source>
        <strain evidence="1">A17</strain>
        <strain evidence="2 3">cv. Jemalong A17</strain>
    </source>
</reference>